<protein>
    <submittedName>
        <fullName evidence="4">Transglutaminase domain-containing protein</fullName>
    </submittedName>
    <submittedName>
        <fullName evidence="5">Transglutaminase-like superfamily protein</fullName>
    </submittedName>
</protein>
<dbReference type="Pfam" id="PF01841">
    <property type="entry name" value="Transglut_core"/>
    <property type="match status" value="1"/>
</dbReference>
<dbReference type="Proteomes" id="UP000037716">
    <property type="component" value="Unassembled WGS sequence"/>
</dbReference>
<dbReference type="AlphaFoldDB" id="A0A0M9CHN7"/>
<evidence type="ECO:0000256" key="1">
    <source>
        <dbReference type="SAM" id="SignalP"/>
    </source>
</evidence>
<dbReference type="EMBL" id="LGBR01000001">
    <property type="protein sequence ID" value="KOY52165.1"/>
    <property type="molecule type" value="Genomic_DNA"/>
</dbReference>
<feature type="domain" description="Transglutaminase-like" evidence="2">
    <location>
        <begin position="333"/>
        <end position="415"/>
    </location>
</feature>
<evidence type="ECO:0000313" key="7">
    <source>
        <dbReference type="Proteomes" id="UP000183071"/>
    </source>
</evidence>
<dbReference type="Proteomes" id="UP000183071">
    <property type="component" value="Unassembled WGS sequence"/>
</dbReference>
<feature type="chain" id="PRO_5005833037" evidence="1">
    <location>
        <begin position="20"/>
        <end position="682"/>
    </location>
</feature>
<dbReference type="PATRIC" id="fig|1300348.6.peg.1724"/>
<dbReference type="Gene3D" id="2.60.40.3140">
    <property type="match status" value="1"/>
</dbReference>
<reference evidence="5 7" key="2">
    <citation type="submission" date="2016-10" db="EMBL/GenBank/DDBJ databases">
        <authorList>
            <person name="Varghese N."/>
            <person name="Submissions S."/>
        </authorList>
    </citation>
    <scope>NUCLEOTIDE SEQUENCE [LARGE SCALE GENOMIC DNA]</scope>
    <source>
        <strain evidence="5 7">DSW-5</strain>
    </source>
</reference>
<dbReference type="RefSeq" id="WP_053974296.1">
    <property type="nucleotide sequence ID" value="NZ_FNUE01000001.1"/>
</dbReference>
<dbReference type="InterPro" id="IPR002931">
    <property type="entry name" value="Transglutaminase-like"/>
</dbReference>
<evidence type="ECO:0000313" key="6">
    <source>
        <dbReference type="Proteomes" id="UP000037716"/>
    </source>
</evidence>
<reference evidence="4 6" key="1">
    <citation type="submission" date="2015-07" db="EMBL/GenBank/DDBJ databases">
        <title>Genome of Polaribacter dokdonenesis DSW-5, isolated from seawater off Dokdo in Korea.</title>
        <authorList>
            <person name="Yoon K."/>
            <person name="Song J.Y."/>
            <person name="Kim J.F."/>
        </authorList>
    </citation>
    <scope>NUCLEOTIDE SEQUENCE [LARGE SCALE GENOMIC DNA]</scope>
    <source>
        <strain evidence="4 6">DSW-5</strain>
    </source>
</reference>
<organism evidence="4 6">
    <name type="scientific">Polaribacter dokdonensis DSW-5</name>
    <dbReference type="NCBI Taxonomy" id="1300348"/>
    <lineage>
        <taxon>Bacteria</taxon>
        <taxon>Pseudomonadati</taxon>
        <taxon>Bacteroidota</taxon>
        <taxon>Flavobacteriia</taxon>
        <taxon>Flavobacteriales</taxon>
        <taxon>Flavobacteriaceae</taxon>
    </lineage>
</organism>
<name>A0A0M9CHN7_9FLAO</name>
<dbReference type="Gene3D" id="3.10.620.30">
    <property type="match status" value="1"/>
</dbReference>
<feature type="domain" description="DUF3857" evidence="3">
    <location>
        <begin position="66"/>
        <end position="221"/>
    </location>
</feature>
<sequence>MIKKLVLGLFLISQVSLYAQDYKFGKVSKEELQEEFYPLDSTADAAYLYKNRKTYYDYNNNSGFEVVNEVHVRLKLYTKEGFDFATFKLPYVRPESGKSEKVSSIKAVTYNLNEKGKIEEDKVSNKYIFDETVSKFRHVKRITFPNLKEGSVIELKYTMSSPYTDFVDDLQFQYGIPVKKLAIEVETPEWLIFAKKNKGYYLISPEETFRNGSITIRNKVRNTSTYIDERGGASGKTTTTSYENNRQDLAYNISKYEAENIPALKNNEPYVGSAYAYRGGVKYELVGTKFPNTAPKNFSKSWDNVTKQIYKSSAFGKELEKTNYYKKDIDALIANSNVNLEKLALLFQYVKANMKWNGYTNKYTNDGVRKAYQDKTGNSAEINLMLTSMLRYAGLNANPVLVSTKGNGVPLFPTIKGFDYVVTGVKLADNSMILLDATEPFSMPNILPARALNWNGRLVTKTGESSWINLNSSKHAEEENMIMVKISDDLEVSGFTRTIYDNFEAQRFRKRYNHIKDEDLIEKFEENNNLEVDDFKLVNQDNLAKPVIRNVKFTSEDLLETIGNKLYIEPSLFLTKRTNPFKLDERKYPVDFTSAFKETNKVTIQVPKGYAIESVPEQLAIALPDNLGFFKYQIINGGNKVKLVSLLQINSAMVPPQYYTALKEFYAKLVQKETEKIVLIKS</sequence>
<dbReference type="EMBL" id="FNUE01000001">
    <property type="protein sequence ID" value="SED94122.1"/>
    <property type="molecule type" value="Genomic_DNA"/>
</dbReference>
<evidence type="ECO:0000313" key="4">
    <source>
        <dbReference type="EMBL" id="KOY52165.1"/>
    </source>
</evidence>
<evidence type="ECO:0000259" key="2">
    <source>
        <dbReference type="Pfam" id="PF01841"/>
    </source>
</evidence>
<proteinExistence type="predicted"/>
<comment type="caution">
    <text evidence="4">The sequence shown here is derived from an EMBL/GenBank/DDBJ whole genome shotgun (WGS) entry which is preliminary data.</text>
</comment>
<accession>A0A0M9CHN7</accession>
<gene>
    <name evidence="4" type="ORF">I602_1725</name>
    <name evidence="5" type="ORF">SAMN05444353_0039</name>
</gene>
<keyword evidence="1" id="KW-0732">Signal</keyword>
<dbReference type="Pfam" id="PF12969">
    <property type="entry name" value="DUF3857"/>
    <property type="match status" value="1"/>
</dbReference>
<evidence type="ECO:0000259" key="3">
    <source>
        <dbReference type="Pfam" id="PF12969"/>
    </source>
</evidence>
<feature type="signal peptide" evidence="1">
    <location>
        <begin position="1"/>
        <end position="19"/>
    </location>
</feature>
<dbReference type="InterPro" id="IPR024618">
    <property type="entry name" value="DUF3857"/>
</dbReference>
<dbReference type="STRING" id="1300348.I602_1725"/>
<keyword evidence="7" id="KW-1185">Reference proteome</keyword>
<dbReference type="Gene3D" id="2.60.120.1130">
    <property type="match status" value="1"/>
</dbReference>
<dbReference type="OrthoDB" id="98874at2"/>
<evidence type="ECO:0000313" key="5">
    <source>
        <dbReference type="EMBL" id="SED94122.1"/>
    </source>
</evidence>